<organism evidence="2 3">
    <name type="scientific">Effrenium voratum</name>
    <dbReference type="NCBI Taxonomy" id="2562239"/>
    <lineage>
        <taxon>Eukaryota</taxon>
        <taxon>Sar</taxon>
        <taxon>Alveolata</taxon>
        <taxon>Dinophyceae</taxon>
        <taxon>Suessiales</taxon>
        <taxon>Symbiodiniaceae</taxon>
        <taxon>Effrenium</taxon>
    </lineage>
</organism>
<dbReference type="Proteomes" id="UP001178507">
    <property type="component" value="Unassembled WGS sequence"/>
</dbReference>
<keyword evidence="1" id="KW-0472">Membrane</keyword>
<comment type="caution">
    <text evidence="2">The sequence shown here is derived from an EMBL/GenBank/DDBJ whole genome shotgun (WGS) entry which is preliminary data.</text>
</comment>
<keyword evidence="1" id="KW-0812">Transmembrane</keyword>
<evidence type="ECO:0000313" key="3">
    <source>
        <dbReference type="Proteomes" id="UP001178507"/>
    </source>
</evidence>
<dbReference type="AlphaFoldDB" id="A0AA36JSX3"/>
<dbReference type="PANTHER" id="PTHR33973:SF4">
    <property type="entry name" value="OS07G0153300 PROTEIN"/>
    <property type="match status" value="1"/>
</dbReference>
<keyword evidence="3" id="KW-1185">Reference proteome</keyword>
<proteinExistence type="predicted"/>
<feature type="transmembrane region" description="Helical" evidence="1">
    <location>
        <begin position="20"/>
        <end position="43"/>
    </location>
</feature>
<protein>
    <submittedName>
        <fullName evidence="2">Uncharacterized protein</fullName>
    </submittedName>
</protein>
<evidence type="ECO:0000256" key="1">
    <source>
        <dbReference type="SAM" id="Phobius"/>
    </source>
</evidence>
<name>A0AA36JSX3_9DINO</name>
<accession>A0AA36JSX3</accession>
<dbReference type="EMBL" id="CAUJNA010003865">
    <property type="protein sequence ID" value="CAJ1411266.1"/>
    <property type="molecule type" value="Genomic_DNA"/>
</dbReference>
<sequence length="308" mass="34567">MICAHLHKKIVPACQAAKLLTALLVHGTCTLCSFLVALFRALLGFSEDCPGVEFLEGWVTHARSHEASHAFKYSVRMALVDLDAPPSWWRAEAAAAPRLSAAEARAKARTAGRVRLLTTPAAAGYEQNPIQIYFCEENGEFSRGICEVTNTPWNHHVFFVFDLKGAELPKPLHVSPLMDLTHRWRLRASEPTSTPLEVFVDVLPGLDPNADKSDAPIFKAHLKLWPSKFLRARAEHAGSFSMLWDFGFQPQRTAIRIYWNAVKLLRKGVGFRSHPPPQYKEAVLGRKGRAGAGEPWWRDNSRFPWAPR</sequence>
<dbReference type="InterPro" id="IPR010775">
    <property type="entry name" value="DUF1365"/>
</dbReference>
<reference evidence="2" key="1">
    <citation type="submission" date="2023-08" db="EMBL/GenBank/DDBJ databases">
        <authorList>
            <person name="Chen Y."/>
            <person name="Shah S."/>
            <person name="Dougan E. K."/>
            <person name="Thang M."/>
            <person name="Chan C."/>
        </authorList>
    </citation>
    <scope>NUCLEOTIDE SEQUENCE</scope>
</reference>
<dbReference type="PANTHER" id="PTHR33973">
    <property type="entry name" value="OS07G0153300 PROTEIN"/>
    <property type="match status" value="1"/>
</dbReference>
<dbReference type="Pfam" id="PF07103">
    <property type="entry name" value="DUF1365"/>
    <property type="match status" value="1"/>
</dbReference>
<keyword evidence="1" id="KW-1133">Transmembrane helix</keyword>
<gene>
    <name evidence="2" type="ORF">EVOR1521_LOCUS31879</name>
</gene>
<evidence type="ECO:0000313" key="2">
    <source>
        <dbReference type="EMBL" id="CAJ1411266.1"/>
    </source>
</evidence>